<dbReference type="PIRSF" id="PIRSF016557">
    <property type="entry name" value="Caps_synth_CpsB"/>
    <property type="match status" value="1"/>
</dbReference>
<evidence type="ECO:0000256" key="3">
    <source>
        <dbReference type="ARBA" id="ARBA00022801"/>
    </source>
</evidence>
<evidence type="ECO:0000256" key="2">
    <source>
        <dbReference type="ARBA" id="ARBA00013064"/>
    </source>
</evidence>
<evidence type="ECO:0000256" key="1">
    <source>
        <dbReference type="ARBA" id="ARBA00005750"/>
    </source>
</evidence>
<accession>A0ABR7FW54</accession>
<evidence type="ECO:0000313" key="6">
    <source>
        <dbReference type="EMBL" id="MBC5679404.1"/>
    </source>
</evidence>
<evidence type="ECO:0000256" key="4">
    <source>
        <dbReference type="ARBA" id="ARBA00022912"/>
    </source>
</evidence>
<keyword evidence="7" id="KW-1185">Reference proteome</keyword>
<reference evidence="6 7" key="1">
    <citation type="submission" date="2020-08" db="EMBL/GenBank/DDBJ databases">
        <title>Genome public.</title>
        <authorList>
            <person name="Liu C."/>
            <person name="Sun Q."/>
        </authorList>
    </citation>
    <scope>NUCLEOTIDE SEQUENCE [LARGE SCALE GENOMIC DNA]</scope>
    <source>
        <strain evidence="6 7">NSJ-43</strain>
    </source>
</reference>
<dbReference type="Proteomes" id="UP000628463">
    <property type="component" value="Unassembled WGS sequence"/>
</dbReference>
<dbReference type="SUPFAM" id="SSF89550">
    <property type="entry name" value="PHP domain-like"/>
    <property type="match status" value="1"/>
</dbReference>
<dbReference type="InterPro" id="IPR016195">
    <property type="entry name" value="Pol/histidinol_Pase-like"/>
</dbReference>
<comment type="caution">
    <text evidence="6">The sequence shown here is derived from an EMBL/GenBank/DDBJ whole genome shotgun (WGS) entry which is preliminary data.</text>
</comment>
<dbReference type="Pfam" id="PF19567">
    <property type="entry name" value="CpsB_CapC"/>
    <property type="match status" value="1"/>
</dbReference>
<dbReference type="EC" id="3.1.3.48" evidence="2"/>
<protein>
    <recommendedName>
        <fullName evidence="2">protein-tyrosine-phosphatase</fullName>
        <ecNumber evidence="2">3.1.3.48</ecNumber>
    </recommendedName>
</protein>
<dbReference type="PANTHER" id="PTHR39181:SF1">
    <property type="entry name" value="TYROSINE-PROTEIN PHOSPHATASE YWQE"/>
    <property type="match status" value="1"/>
</dbReference>
<comment type="similarity">
    <text evidence="1">Belongs to the metallo-dependent hydrolases superfamily. CpsB/CapC family.</text>
</comment>
<dbReference type="RefSeq" id="WP_186835789.1">
    <property type="nucleotide sequence ID" value="NZ_JACOPD010000001.1"/>
</dbReference>
<comment type="catalytic activity">
    <reaction evidence="5">
        <text>O-phospho-L-tyrosyl-[protein] + H2O = L-tyrosyl-[protein] + phosphate</text>
        <dbReference type="Rhea" id="RHEA:10684"/>
        <dbReference type="Rhea" id="RHEA-COMP:10136"/>
        <dbReference type="Rhea" id="RHEA-COMP:20101"/>
        <dbReference type="ChEBI" id="CHEBI:15377"/>
        <dbReference type="ChEBI" id="CHEBI:43474"/>
        <dbReference type="ChEBI" id="CHEBI:46858"/>
        <dbReference type="ChEBI" id="CHEBI:61978"/>
        <dbReference type="EC" id="3.1.3.48"/>
    </reaction>
</comment>
<gene>
    <name evidence="6" type="ORF">H8S01_00275</name>
</gene>
<proteinExistence type="inferred from homology"/>
<dbReference type="EMBL" id="JACOPD010000001">
    <property type="protein sequence ID" value="MBC5679404.1"/>
    <property type="molecule type" value="Genomic_DNA"/>
</dbReference>
<dbReference type="InterPro" id="IPR016667">
    <property type="entry name" value="Caps_polysacc_synth_CpsB/CapC"/>
</dbReference>
<organism evidence="6 7">
    <name type="scientific">Lachnospira hominis</name>
    <name type="common">ex Liu et al. 2021</name>
    <dbReference type="NCBI Taxonomy" id="2763051"/>
    <lineage>
        <taxon>Bacteria</taxon>
        <taxon>Bacillati</taxon>
        <taxon>Bacillota</taxon>
        <taxon>Clostridia</taxon>
        <taxon>Lachnospirales</taxon>
        <taxon>Lachnospiraceae</taxon>
        <taxon>Lachnospira</taxon>
    </lineage>
</organism>
<keyword evidence="4" id="KW-0904">Protein phosphatase</keyword>
<dbReference type="PANTHER" id="PTHR39181">
    <property type="entry name" value="TYROSINE-PROTEIN PHOSPHATASE YWQE"/>
    <property type="match status" value="1"/>
</dbReference>
<dbReference type="Gene3D" id="3.20.20.140">
    <property type="entry name" value="Metal-dependent hydrolases"/>
    <property type="match status" value="1"/>
</dbReference>
<evidence type="ECO:0000313" key="7">
    <source>
        <dbReference type="Proteomes" id="UP000628463"/>
    </source>
</evidence>
<name>A0ABR7FW54_9FIRM</name>
<keyword evidence="3" id="KW-0378">Hydrolase</keyword>
<evidence type="ECO:0000256" key="5">
    <source>
        <dbReference type="ARBA" id="ARBA00051722"/>
    </source>
</evidence>
<sequence>MIFGRKAKQAEYIVDVHCHILPGIDDGSRSMEETLKMLRIAADEGITHVIATPHYKLEHNNATPGQVDELIDAVQAEASKNNIPIVIYQGNEVLFFNEFDEYLENKSFCRMNYGDYVLTEFLPTDRFSYIRNAVDDVLSTGCVPIVAHVERYECMASNIENVRTIRNMGADIQINASSVTGGGGKNVKKFVHSLLKEQLVDYIGTDAHRCEGSRVPNICECSNILYKKYDEKYVDSILYGNAMDRIIQ</sequence>